<sequence length="21" mass="2447">MVFHLIITPLTHCSVHMLKIL</sequence>
<name>A0A0A9H7S5_ARUDO</name>
<accession>A0A0A9H7S5</accession>
<proteinExistence type="predicted"/>
<dbReference type="AlphaFoldDB" id="A0A0A9H7S5"/>
<organism evidence="1">
    <name type="scientific">Arundo donax</name>
    <name type="common">Giant reed</name>
    <name type="synonym">Donax arundinaceus</name>
    <dbReference type="NCBI Taxonomy" id="35708"/>
    <lineage>
        <taxon>Eukaryota</taxon>
        <taxon>Viridiplantae</taxon>
        <taxon>Streptophyta</taxon>
        <taxon>Embryophyta</taxon>
        <taxon>Tracheophyta</taxon>
        <taxon>Spermatophyta</taxon>
        <taxon>Magnoliopsida</taxon>
        <taxon>Liliopsida</taxon>
        <taxon>Poales</taxon>
        <taxon>Poaceae</taxon>
        <taxon>PACMAD clade</taxon>
        <taxon>Arundinoideae</taxon>
        <taxon>Arundineae</taxon>
        <taxon>Arundo</taxon>
    </lineage>
</organism>
<protein>
    <submittedName>
        <fullName evidence="1">Uncharacterized protein</fullName>
    </submittedName>
</protein>
<reference evidence="1" key="1">
    <citation type="submission" date="2014-09" db="EMBL/GenBank/DDBJ databases">
        <authorList>
            <person name="Magalhaes I.L.F."/>
            <person name="Oliveira U."/>
            <person name="Santos F.R."/>
            <person name="Vidigal T.H.D.A."/>
            <person name="Brescovit A.D."/>
            <person name="Santos A.J."/>
        </authorList>
    </citation>
    <scope>NUCLEOTIDE SEQUENCE</scope>
    <source>
        <tissue evidence="1">Shoot tissue taken approximately 20 cm above the soil surface</tissue>
    </source>
</reference>
<dbReference type="EMBL" id="GBRH01166042">
    <property type="protein sequence ID" value="JAE31854.1"/>
    <property type="molecule type" value="Transcribed_RNA"/>
</dbReference>
<reference evidence="1" key="2">
    <citation type="journal article" date="2015" name="Data Brief">
        <title>Shoot transcriptome of the giant reed, Arundo donax.</title>
        <authorList>
            <person name="Barrero R.A."/>
            <person name="Guerrero F.D."/>
            <person name="Moolhuijzen P."/>
            <person name="Goolsby J.A."/>
            <person name="Tidwell J."/>
            <person name="Bellgard S.E."/>
            <person name="Bellgard M.I."/>
        </authorList>
    </citation>
    <scope>NUCLEOTIDE SEQUENCE</scope>
    <source>
        <tissue evidence="1">Shoot tissue taken approximately 20 cm above the soil surface</tissue>
    </source>
</reference>
<evidence type="ECO:0000313" key="1">
    <source>
        <dbReference type="EMBL" id="JAE31854.1"/>
    </source>
</evidence>